<reference evidence="3" key="1">
    <citation type="submission" date="2013-12" db="EMBL/GenBank/DDBJ databases">
        <title>The Genome Sequence of Aphanomyces astaci APO3.</title>
        <authorList>
            <consortium name="The Broad Institute Genomics Platform"/>
            <person name="Russ C."/>
            <person name="Tyler B."/>
            <person name="van West P."/>
            <person name="Dieguez-Uribeondo J."/>
            <person name="Young S.K."/>
            <person name="Zeng Q."/>
            <person name="Gargeya S."/>
            <person name="Fitzgerald M."/>
            <person name="Abouelleil A."/>
            <person name="Alvarado L."/>
            <person name="Chapman S.B."/>
            <person name="Gainer-Dewar J."/>
            <person name="Goldberg J."/>
            <person name="Griggs A."/>
            <person name="Gujja S."/>
            <person name="Hansen M."/>
            <person name="Howarth C."/>
            <person name="Imamovic A."/>
            <person name="Ireland A."/>
            <person name="Larimer J."/>
            <person name="McCowan C."/>
            <person name="Murphy C."/>
            <person name="Pearson M."/>
            <person name="Poon T.W."/>
            <person name="Priest M."/>
            <person name="Roberts A."/>
            <person name="Saif S."/>
            <person name="Shea T."/>
            <person name="Sykes S."/>
            <person name="Wortman J."/>
            <person name="Nusbaum C."/>
            <person name="Birren B."/>
        </authorList>
    </citation>
    <scope>NUCLEOTIDE SEQUENCE [LARGE SCALE GENOMIC DNA]</scope>
    <source>
        <strain evidence="3">APO3</strain>
    </source>
</reference>
<feature type="signal peptide" evidence="2">
    <location>
        <begin position="1"/>
        <end position="23"/>
    </location>
</feature>
<evidence type="ECO:0000256" key="1">
    <source>
        <dbReference type="SAM" id="MobiDB-lite"/>
    </source>
</evidence>
<feature type="region of interest" description="Disordered" evidence="1">
    <location>
        <begin position="143"/>
        <end position="186"/>
    </location>
</feature>
<dbReference type="VEuPathDB" id="FungiDB:H257_08950"/>
<evidence type="ECO:0000313" key="3">
    <source>
        <dbReference type="EMBL" id="ETV77035.1"/>
    </source>
</evidence>
<proteinExistence type="predicted"/>
<name>W4GBJ5_APHAT</name>
<keyword evidence="2" id="KW-0732">Signal</keyword>
<feature type="compositionally biased region" description="Basic residues" evidence="1">
    <location>
        <begin position="148"/>
        <end position="157"/>
    </location>
</feature>
<evidence type="ECO:0000256" key="2">
    <source>
        <dbReference type="SAM" id="SignalP"/>
    </source>
</evidence>
<dbReference type="GeneID" id="20810946"/>
<dbReference type="PANTHER" id="PTHR46586:SF3">
    <property type="entry name" value="ANKYRIN REPEAT-CONTAINING PROTEIN"/>
    <property type="match status" value="1"/>
</dbReference>
<dbReference type="AlphaFoldDB" id="W4GBJ5"/>
<dbReference type="InterPro" id="IPR002110">
    <property type="entry name" value="Ankyrin_rpt"/>
</dbReference>
<protein>
    <submittedName>
        <fullName evidence="3">Uncharacterized protein</fullName>
    </submittedName>
</protein>
<dbReference type="Gene3D" id="1.25.40.20">
    <property type="entry name" value="Ankyrin repeat-containing domain"/>
    <property type="match status" value="2"/>
</dbReference>
<feature type="region of interest" description="Disordered" evidence="1">
    <location>
        <begin position="62"/>
        <end position="87"/>
    </location>
</feature>
<gene>
    <name evidence="3" type="ORF">H257_08950</name>
</gene>
<dbReference type="InterPro" id="IPR036770">
    <property type="entry name" value="Ankyrin_rpt-contain_sf"/>
</dbReference>
<accession>W4GBJ5</accession>
<feature type="chain" id="PRO_5004841020" evidence="2">
    <location>
        <begin position="24"/>
        <end position="408"/>
    </location>
</feature>
<dbReference type="OrthoDB" id="70327at2759"/>
<dbReference type="SUPFAM" id="SSF48403">
    <property type="entry name" value="Ankyrin repeat"/>
    <property type="match status" value="1"/>
</dbReference>
<feature type="compositionally biased region" description="Low complexity" evidence="1">
    <location>
        <begin position="62"/>
        <end position="84"/>
    </location>
</feature>
<dbReference type="Pfam" id="PF12796">
    <property type="entry name" value="Ank_2"/>
    <property type="match status" value="1"/>
</dbReference>
<sequence length="408" mass="44642">MGTSHSRHLNLLLLVTLSNLHWTTHMGTHGSRHAVATSMMSSAPHSSLFVFAKPSLADASSVASPLSSSSSSQTSSTPTSIDPSGYTHLDPALDVLRARGVLRLITQFQDGLDGKLHALVAAYTAMPSHNEAFIVRAILSRGSSSKNSRPRRSRHNLMHSQQDHHPSRGAVPPPTTTSHPYDDQQHHPLETVKTLYRFRRREVFTPACLVYLAKHGSLRLLAYLHAVGCTAFTPQVMDAAAQYGHLSLVQFLHTHRLGCTTAAMNGAARSGHLDIVKFLHAHRSEGCTSAAMDGAANNGHVDVVKFLHAHCKDTCDMDSALKLATDKGHLEIVRFLHDLDDANNVLNVLVWAARKGHLDIVKYMQETHKEAIVRFNHHVIYTATERGHTDIVEYLTDGARGGLIHTAA</sequence>
<dbReference type="RefSeq" id="XP_009833341.1">
    <property type="nucleotide sequence ID" value="XM_009835039.1"/>
</dbReference>
<organism evidence="3">
    <name type="scientific">Aphanomyces astaci</name>
    <name type="common">Crayfish plague agent</name>
    <dbReference type="NCBI Taxonomy" id="112090"/>
    <lineage>
        <taxon>Eukaryota</taxon>
        <taxon>Sar</taxon>
        <taxon>Stramenopiles</taxon>
        <taxon>Oomycota</taxon>
        <taxon>Saprolegniomycetes</taxon>
        <taxon>Saprolegniales</taxon>
        <taxon>Verrucalvaceae</taxon>
        <taxon>Aphanomyces</taxon>
    </lineage>
</organism>
<dbReference type="InterPro" id="IPR052050">
    <property type="entry name" value="SecEffector_AnkRepeat"/>
</dbReference>
<dbReference type="EMBL" id="KI913134">
    <property type="protein sequence ID" value="ETV77035.1"/>
    <property type="molecule type" value="Genomic_DNA"/>
</dbReference>
<dbReference type="PANTHER" id="PTHR46586">
    <property type="entry name" value="ANKYRIN REPEAT-CONTAINING PROTEIN"/>
    <property type="match status" value="1"/>
</dbReference>